<sequence>MQEWNGIEKCDQLHIRRSWMDCGLACSKLASPPLVPGQSRHLVPVSAGELPGREMKQSAAIAIVVVLTPRRCRLRLYER</sequence>
<evidence type="ECO:0000313" key="2">
    <source>
        <dbReference type="Proteomes" id="UP000807115"/>
    </source>
</evidence>
<comment type="caution">
    <text evidence="1">The sequence shown here is derived from an EMBL/GenBank/DDBJ whole genome shotgun (WGS) entry which is preliminary data.</text>
</comment>
<reference evidence="1" key="1">
    <citation type="journal article" date="2019" name="BMC Genomics">
        <title>A new reference genome for Sorghum bicolor reveals high levels of sequence similarity between sweet and grain genotypes: implications for the genetics of sugar metabolism.</title>
        <authorList>
            <person name="Cooper E.A."/>
            <person name="Brenton Z.W."/>
            <person name="Flinn B.S."/>
            <person name="Jenkins J."/>
            <person name="Shu S."/>
            <person name="Flowers D."/>
            <person name="Luo F."/>
            <person name="Wang Y."/>
            <person name="Xia P."/>
            <person name="Barry K."/>
            <person name="Daum C."/>
            <person name="Lipzen A."/>
            <person name="Yoshinaga Y."/>
            <person name="Schmutz J."/>
            <person name="Saski C."/>
            <person name="Vermerris W."/>
            <person name="Kresovich S."/>
        </authorList>
    </citation>
    <scope>NUCLEOTIDE SEQUENCE</scope>
</reference>
<protein>
    <submittedName>
        <fullName evidence="1">Uncharacterized protein</fullName>
    </submittedName>
</protein>
<dbReference type="EMBL" id="CM027681">
    <property type="protein sequence ID" value="KAG0545206.1"/>
    <property type="molecule type" value="Genomic_DNA"/>
</dbReference>
<dbReference type="AlphaFoldDB" id="A0A921RSB9"/>
<dbReference type="Proteomes" id="UP000807115">
    <property type="component" value="Chromosome 2"/>
</dbReference>
<name>A0A921RSB9_SORBI</name>
<reference evidence="1" key="2">
    <citation type="submission" date="2020-10" db="EMBL/GenBank/DDBJ databases">
        <authorList>
            <person name="Cooper E.A."/>
            <person name="Brenton Z.W."/>
            <person name="Flinn B.S."/>
            <person name="Jenkins J."/>
            <person name="Shu S."/>
            <person name="Flowers D."/>
            <person name="Luo F."/>
            <person name="Wang Y."/>
            <person name="Xia P."/>
            <person name="Barry K."/>
            <person name="Daum C."/>
            <person name="Lipzen A."/>
            <person name="Yoshinaga Y."/>
            <person name="Schmutz J."/>
            <person name="Saski C."/>
            <person name="Vermerris W."/>
            <person name="Kresovich S."/>
        </authorList>
    </citation>
    <scope>NUCLEOTIDE SEQUENCE</scope>
</reference>
<proteinExistence type="predicted"/>
<accession>A0A921RSB9</accession>
<evidence type="ECO:0000313" key="1">
    <source>
        <dbReference type="EMBL" id="KAG0545206.1"/>
    </source>
</evidence>
<organism evidence="1 2">
    <name type="scientific">Sorghum bicolor</name>
    <name type="common">Sorghum</name>
    <name type="synonym">Sorghum vulgare</name>
    <dbReference type="NCBI Taxonomy" id="4558"/>
    <lineage>
        <taxon>Eukaryota</taxon>
        <taxon>Viridiplantae</taxon>
        <taxon>Streptophyta</taxon>
        <taxon>Embryophyta</taxon>
        <taxon>Tracheophyta</taxon>
        <taxon>Spermatophyta</taxon>
        <taxon>Magnoliopsida</taxon>
        <taxon>Liliopsida</taxon>
        <taxon>Poales</taxon>
        <taxon>Poaceae</taxon>
        <taxon>PACMAD clade</taxon>
        <taxon>Panicoideae</taxon>
        <taxon>Andropogonodae</taxon>
        <taxon>Andropogoneae</taxon>
        <taxon>Sorghinae</taxon>
        <taxon>Sorghum</taxon>
    </lineage>
</organism>
<gene>
    <name evidence="1" type="ORF">BDA96_02G342000</name>
</gene>